<dbReference type="EMBL" id="VWSG01000002">
    <property type="protein sequence ID" value="KAA5537887.1"/>
    <property type="molecule type" value="Genomic_DNA"/>
</dbReference>
<keyword evidence="3" id="KW-1185">Reference proteome</keyword>
<dbReference type="Proteomes" id="UP000325141">
    <property type="component" value="Unassembled WGS sequence"/>
</dbReference>
<dbReference type="Pfam" id="PF16289">
    <property type="entry name" value="PIN_12"/>
    <property type="match status" value="1"/>
</dbReference>
<gene>
    <name evidence="2" type="ORF">F0460_04280</name>
</gene>
<comment type="caution">
    <text evidence="2">The sequence shown here is derived from an EMBL/GenBank/DDBJ whole genome shotgun (WGS) entry which is preliminary data.</text>
</comment>
<evidence type="ECO:0000313" key="2">
    <source>
        <dbReference type="EMBL" id="KAA5537887.1"/>
    </source>
</evidence>
<dbReference type="RefSeq" id="WP_150010591.1">
    <property type="nucleotide sequence ID" value="NZ_VWSG01000002.1"/>
</dbReference>
<accession>A0A5M6CRR9</accession>
<evidence type="ECO:0000313" key="3">
    <source>
        <dbReference type="Proteomes" id="UP000325141"/>
    </source>
</evidence>
<protein>
    <recommendedName>
        <fullName evidence="1">DUF4935 domain-containing protein</fullName>
    </recommendedName>
</protein>
<feature type="domain" description="DUF4935" evidence="1">
    <location>
        <begin position="5"/>
        <end position="155"/>
    </location>
</feature>
<proteinExistence type="predicted"/>
<sequence>MKEKVIFDTNTLRNTEINFFLGNRKELERFAQDADIVVPHVVIEEIKRQKRAVLKGKKDSFIGNPFHNLLGINEAYTKAFDIDNYIENLQLDETIEFDIIDLKSNDVLPIMKELALLKKAPFENADNTDKGFKDALIYFSVLEYLQEVENKYVFVCAKDNLLKEAFKNEPNVIVVKDYEEFKKQSVTQFIGDYFIEKVNAELDITITATDIKNYWNNISDNKVVLVETNGEQFVIESDSGEIINHCNVAEYQPNIERLISSPNFAKTHDYIADLSPYITYFSENEILNLLEKALENEQVKWILGDSDVKEFFGQLFEAKKEQIQDTEIVTYYNNFLNETITWQ</sequence>
<dbReference type="AlphaFoldDB" id="A0A5M6CRR9"/>
<reference evidence="2 3" key="1">
    <citation type="submission" date="2019-09" db="EMBL/GenBank/DDBJ databases">
        <title>Genome sequence and assembly of Flavobacterium sp.</title>
        <authorList>
            <person name="Chhetri G."/>
        </authorList>
    </citation>
    <scope>NUCLEOTIDE SEQUENCE [LARGE SCALE GENOMIC DNA]</scope>
    <source>
        <strain evidence="2 3">SNL9</strain>
    </source>
</reference>
<organism evidence="2 3">
    <name type="scientific">Paenimyroides baculatum</name>
    <dbReference type="NCBI Taxonomy" id="2608000"/>
    <lineage>
        <taxon>Bacteria</taxon>
        <taxon>Pseudomonadati</taxon>
        <taxon>Bacteroidota</taxon>
        <taxon>Flavobacteriia</taxon>
        <taxon>Flavobacteriales</taxon>
        <taxon>Flavobacteriaceae</taxon>
        <taxon>Paenimyroides</taxon>
    </lineage>
</organism>
<name>A0A5M6CRR9_9FLAO</name>
<evidence type="ECO:0000259" key="1">
    <source>
        <dbReference type="Pfam" id="PF16289"/>
    </source>
</evidence>
<dbReference type="InterPro" id="IPR032557">
    <property type="entry name" value="DUF4935"/>
</dbReference>